<dbReference type="EMBL" id="QGNA01000002">
    <property type="protein sequence ID" value="PWS37222.1"/>
    <property type="molecule type" value="Genomic_DNA"/>
</dbReference>
<gene>
    <name evidence="3" type="ORF">DFH01_10205</name>
</gene>
<feature type="signal peptide" evidence="2">
    <location>
        <begin position="1"/>
        <end position="19"/>
    </location>
</feature>
<dbReference type="AlphaFoldDB" id="A0A317FFR8"/>
<dbReference type="RefSeq" id="WP_109870331.1">
    <property type="nucleotide sequence ID" value="NZ_QGNA01000002.1"/>
</dbReference>
<name>A0A317FFR8_9PROT</name>
<feature type="chain" id="PRO_5016233698" evidence="2">
    <location>
        <begin position="20"/>
        <end position="223"/>
    </location>
</feature>
<dbReference type="OrthoDB" id="481082at2"/>
<organism evidence="3 4">
    <name type="scientific">Falsiroseomonas bella</name>
    <dbReference type="NCBI Taxonomy" id="2184016"/>
    <lineage>
        <taxon>Bacteria</taxon>
        <taxon>Pseudomonadati</taxon>
        <taxon>Pseudomonadota</taxon>
        <taxon>Alphaproteobacteria</taxon>
        <taxon>Acetobacterales</taxon>
        <taxon>Roseomonadaceae</taxon>
        <taxon>Falsiroseomonas</taxon>
    </lineage>
</organism>
<reference evidence="4" key="1">
    <citation type="submission" date="2018-05" db="EMBL/GenBank/DDBJ databases">
        <authorList>
            <person name="Du Z."/>
            <person name="Wang X."/>
        </authorList>
    </citation>
    <scope>NUCLEOTIDE SEQUENCE [LARGE SCALE GENOMIC DNA]</scope>
    <source>
        <strain evidence="4">CQN31</strain>
    </source>
</reference>
<keyword evidence="2" id="KW-0732">Signal</keyword>
<evidence type="ECO:0000256" key="1">
    <source>
        <dbReference type="SAM" id="MobiDB-lite"/>
    </source>
</evidence>
<feature type="region of interest" description="Disordered" evidence="1">
    <location>
        <begin position="201"/>
        <end position="223"/>
    </location>
</feature>
<dbReference type="Proteomes" id="UP000245765">
    <property type="component" value="Unassembled WGS sequence"/>
</dbReference>
<sequence>MRRRRLLLAILLLPAGAAAQQRATRSPASDFWFDPTQLPAFTGIVERYLLNPRGETDALLFREGPQIVFPPEFGAAVRAAAPPGRPIVVWGIRARHAPVITMLAFAPDAEAAPVVVERFYWRAGRDAAEQAAPLAVQGIVKAPYFAPQGEVTGAVLEDGTVVTVPPGSVEALRDLLKAGATLAAEGRGVAGENGRALAADRIGANPEALRPIPASPAPTSRQP</sequence>
<comment type="caution">
    <text evidence="3">The sequence shown here is derived from an EMBL/GenBank/DDBJ whole genome shotgun (WGS) entry which is preliminary data.</text>
</comment>
<evidence type="ECO:0000313" key="4">
    <source>
        <dbReference type="Proteomes" id="UP000245765"/>
    </source>
</evidence>
<evidence type="ECO:0000313" key="3">
    <source>
        <dbReference type="EMBL" id="PWS37222.1"/>
    </source>
</evidence>
<proteinExistence type="predicted"/>
<keyword evidence="4" id="KW-1185">Reference proteome</keyword>
<accession>A0A317FFR8</accession>
<protein>
    <submittedName>
        <fullName evidence="3">Uncharacterized protein</fullName>
    </submittedName>
</protein>
<evidence type="ECO:0000256" key="2">
    <source>
        <dbReference type="SAM" id="SignalP"/>
    </source>
</evidence>